<dbReference type="PANTHER" id="PTHR43689:SF8">
    <property type="entry name" value="ALPHA_BETA-HYDROLASES SUPERFAMILY PROTEIN"/>
    <property type="match status" value="1"/>
</dbReference>
<dbReference type="RefSeq" id="WP_264434115.1">
    <property type="nucleotide sequence ID" value="NZ_CP081495.1"/>
</dbReference>
<accession>A0ABY6LZ88</accession>
<dbReference type="Pfam" id="PF12697">
    <property type="entry name" value="Abhydrolase_6"/>
    <property type="match status" value="1"/>
</dbReference>
<evidence type="ECO:0000313" key="3">
    <source>
        <dbReference type="Proteomes" id="UP001163328"/>
    </source>
</evidence>
<gene>
    <name evidence="2" type="ORF">K5I29_01575</name>
</gene>
<dbReference type="Gene3D" id="3.40.50.1820">
    <property type="entry name" value="alpha/beta hydrolase"/>
    <property type="match status" value="1"/>
</dbReference>
<protein>
    <submittedName>
        <fullName evidence="2">Alpha/beta hydrolase</fullName>
    </submittedName>
</protein>
<dbReference type="SUPFAM" id="SSF53474">
    <property type="entry name" value="alpha/beta-Hydrolases"/>
    <property type="match status" value="1"/>
</dbReference>
<dbReference type="InterPro" id="IPR000073">
    <property type="entry name" value="AB_hydrolase_1"/>
</dbReference>
<name>A0ABY6LZ88_9FLAO</name>
<evidence type="ECO:0000313" key="2">
    <source>
        <dbReference type="EMBL" id="UYW01642.1"/>
    </source>
</evidence>
<sequence length="301" mass="34939">MNGNFFYELKTKSLGFLINSINFFSPKMASALAYRFFSRPSEGKLTLKELNPLHIFADKEFIEIDDQKYQIYIWRNGPKKVLLVHGWESNSMRWSWLLYYLKFKNYTFISVDGPAQGLSSGDELNVIEYTKFLEQVIQKYQPEVIIGHSMGGAVTMYHQSIYASACVKKIIVMGAPSQFTSISAYYKRLIGMNDKAYHNFLRYIENRFNFEENTAQEINFIQNYAAKGLVIHDLNDEIVPFGNALKITEVWKNSKLYQTVGKGHALQDDGIFKVIEKFIWEEDELEKNVSLHHGRSEKKAQ</sequence>
<dbReference type="PANTHER" id="PTHR43689">
    <property type="entry name" value="HYDROLASE"/>
    <property type="match status" value="1"/>
</dbReference>
<reference evidence="2" key="1">
    <citation type="submission" date="2021-08" db="EMBL/GenBank/DDBJ databases">
        <title>Flavobacterium sp. strain CC-SYL302.</title>
        <authorList>
            <person name="Lin S.-Y."/>
            <person name="Lee T.-H."/>
            <person name="Young C.-C."/>
        </authorList>
    </citation>
    <scope>NUCLEOTIDE SEQUENCE</scope>
    <source>
        <strain evidence="2">CC-SYL302</strain>
    </source>
</reference>
<keyword evidence="3" id="KW-1185">Reference proteome</keyword>
<dbReference type="InterPro" id="IPR029058">
    <property type="entry name" value="AB_hydrolase_fold"/>
</dbReference>
<dbReference type="GO" id="GO:0016787">
    <property type="term" value="F:hydrolase activity"/>
    <property type="evidence" value="ECO:0007669"/>
    <property type="project" value="UniProtKB-KW"/>
</dbReference>
<evidence type="ECO:0000259" key="1">
    <source>
        <dbReference type="Pfam" id="PF12697"/>
    </source>
</evidence>
<organism evidence="2 3">
    <name type="scientific">Flavobacterium agricola</name>
    <dbReference type="NCBI Taxonomy" id="2870839"/>
    <lineage>
        <taxon>Bacteria</taxon>
        <taxon>Pseudomonadati</taxon>
        <taxon>Bacteroidota</taxon>
        <taxon>Flavobacteriia</taxon>
        <taxon>Flavobacteriales</taxon>
        <taxon>Flavobacteriaceae</taxon>
        <taxon>Flavobacterium</taxon>
    </lineage>
</organism>
<dbReference type="Proteomes" id="UP001163328">
    <property type="component" value="Chromosome"/>
</dbReference>
<keyword evidence="2" id="KW-0378">Hydrolase</keyword>
<dbReference type="EMBL" id="CP081495">
    <property type="protein sequence ID" value="UYW01642.1"/>
    <property type="molecule type" value="Genomic_DNA"/>
</dbReference>
<feature type="domain" description="AB hydrolase-1" evidence="1">
    <location>
        <begin position="81"/>
        <end position="179"/>
    </location>
</feature>
<proteinExistence type="predicted"/>